<sequence length="448" mass="50620">MKLSFVVISAALLVSQFFLAQGLFLPWSKIKNDSTDGFLISMKRLDLNRKYEGSDLEKLKNITRQVSLDNRCFEDPEGPISVGFHSYHPYVSFAMGGKSLHLRGMFPSILADTLDYCCQGGMDKVKFAKMLKTPLEAEDRFLSDDVNEYDFTFPVHAPEGTKSFRDHPFIPLVHVPSVVFLAYDGNERTTKTHAIAATILKAWPIMVFILLTATFSGIIIWFLIGVVNGSEEYKLGVLMNAEMKIFPTIYGVTHALLESKIDGAFVDSFTITAHLDTIKSHPIRTERTIEHPVTYGMVLAGNSTRMADCARRYLENYPRKVFQRIADHLKPLKNPSDSISEEVMAAEKLFYEEGAFKLIVYCGVAILGLLFIAGLLYEVLAKKYLQPKRLREENNYQNVELVKQTNPADDQASNPTEGDLEELLQDYKAFHDSWVAKCKRLHGKPYGC</sequence>
<dbReference type="AlphaFoldDB" id="A0A3M6TXN4"/>
<gene>
    <name evidence="2" type="ORF">pdam_00002046</name>
</gene>
<keyword evidence="1" id="KW-0812">Transmembrane</keyword>
<evidence type="ECO:0000313" key="3">
    <source>
        <dbReference type="Proteomes" id="UP000275408"/>
    </source>
</evidence>
<protein>
    <submittedName>
        <fullName evidence="2">Uncharacterized protein</fullName>
    </submittedName>
</protein>
<dbReference type="OrthoDB" id="415460at2759"/>
<organism evidence="2 3">
    <name type="scientific">Pocillopora damicornis</name>
    <name type="common">Cauliflower coral</name>
    <name type="synonym">Millepora damicornis</name>
    <dbReference type="NCBI Taxonomy" id="46731"/>
    <lineage>
        <taxon>Eukaryota</taxon>
        <taxon>Metazoa</taxon>
        <taxon>Cnidaria</taxon>
        <taxon>Anthozoa</taxon>
        <taxon>Hexacorallia</taxon>
        <taxon>Scleractinia</taxon>
        <taxon>Astrocoeniina</taxon>
        <taxon>Pocilloporidae</taxon>
        <taxon>Pocillopora</taxon>
    </lineage>
</organism>
<dbReference type="EMBL" id="RCHS01002737">
    <property type="protein sequence ID" value="RMX46058.1"/>
    <property type="molecule type" value="Genomic_DNA"/>
</dbReference>
<evidence type="ECO:0000256" key="1">
    <source>
        <dbReference type="SAM" id="Phobius"/>
    </source>
</evidence>
<comment type="caution">
    <text evidence="2">The sequence shown here is derived from an EMBL/GenBank/DDBJ whole genome shotgun (WGS) entry which is preliminary data.</text>
</comment>
<keyword evidence="1" id="KW-1133">Transmembrane helix</keyword>
<accession>A0A3M6TXN4</accession>
<evidence type="ECO:0000313" key="2">
    <source>
        <dbReference type="EMBL" id="RMX46058.1"/>
    </source>
</evidence>
<name>A0A3M6TXN4_POCDA</name>
<feature type="transmembrane region" description="Helical" evidence="1">
    <location>
        <begin position="202"/>
        <end position="224"/>
    </location>
</feature>
<feature type="transmembrane region" description="Helical" evidence="1">
    <location>
        <begin position="358"/>
        <end position="377"/>
    </location>
</feature>
<dbReference type="Proteomes" id="UP000275408">
    <property type="component" value="Unassembled WGS sequence"/>
</dbReference>
<proteinExistence type="predicted"/>
<keyword evidence="1" id="KW-0472">Membrane</keyword>
<reference evidence="2 3" key="1">
    <citation type="journal article" date="2018" name="Sci. Rep.">
        <title>Comparative analysis of the Pocillopora damicornis genome highlights role of immune system in coral evolution.</title>
        <authorList>
            <person name="Cunning R."/>
            <person name="Bay R.A."/>
            <person name="Gillette P."/>
            <person name="Baker A.C."/>
            <person name="Traylor-Knowles N."/>
        </authorList>
    </citation>
    <scope>NUCLEOTIDE SEQUENCE [LARGE SCALE GENOMIC DNA]</scope>
    <source>
        <strain evidence="2">RSMAS</strain>
        <tissue evidence="2">Whole animal</tissue>
    </source>
</reference>
<dbReference type="SUPFAM" id="SSF53850">
    <property type="entry name" value="Periplasmic binding protein-like II"/>
    <property type="match status" value="1"/>
</dbReference>
<keyword evidence="3" id="KW-1185">Reference proteome</keyword>